<comment type="cofactor">
    <cofactor evidence="1">
        <name>[4Fe-4S] cluster</name>
        <dbReference type="ChEBI" id="CHEBI:49883"/>
    </cofactor>
</comment>
<dbReference type="AlphaFoldDB" id="A0A2S9XTH0"/>
<dbReference type="Gene3D" id="3.20.20.70">
    <property type="entry name" value="Aldolase class I"/>
    <property type="match status" value="1"/>
</dbReference>
<accession>A0A2S9XTH0</accession>
<dbReference type="PROSITE" id="PS51918">
    <property type="entry name" value="RADICAL_SAM"/>
    <property type="match status" value="1"/>
</dbReference>
<evidence type="ECO:0000256" key="2">
    <source>
        <dbReference type="ARBA" id="ARBA00022485"/>
    </source>
</evidence>
<evidence type="ECO:0000256" key="3">
    <source>
        <dbReference type="ARBA" id="ARBA00022691"/>
    </source>
</evidence>
<proteinExistence type="predicted"/>
<organism evidence="9 10">
    <name type="scientific">Enhygromyxa salina</name>
    <dbReference type="NCBI Taxonomy" id="215803"/>
    <lineage>
        <taxon>Bacteria</taxon>
        <taxon>Pseudomonadati</taxon>
        <taxon>Myxococcota</taxon>
        <taxon>Polyangia</taxon>
        <taxon>Nannocystales</taxon>
        <taxon>Nannocystaceae</taxon>
        <taxon>Enhygromyxa</taxon>
    </lineage>
</organism>
<dbReference type="InterPro" id="IPR050377">
    <property type="entry name" value="Radical_SAM_PqqE_MftC-like"/>
</dbReference>
<dbReference type="Pfam" id="PF04055">
    <property type="entry name" value="Radical_SAM"/>
    <property type="match status" value="1"/>
</dbReference>
<reference evidence="9 10" key="1">
    <citation type="submission" date="2018-03" db="EMBL/GenBank/DDBJ databases">
        <title>Draft Genome Sequences of the Obligatory Marine Myxobacteria Enhygromyxa salina SWB007.</title>
        <authorList>
            <person name="Poehlein A."/>
            <person name="Moghaddam J.A."/>
            <person name="Harms H."/>
            <person name="Alanjari M."/>
            <person name="Koenig G.M."/>
            <person name="Daniel R."/>
            <person name="Schaeberle T.F."/>
        </authorList>
    </citation>
    <scope>NUCLEOTIDE SEQUENCE [LARGE SCALE GENOMIC DNA]</scope>
    <source>
        <strain evidence="9 10">SWB007</strain>
    </source>
</reference>
<gene>
    <name evidence="9" type="ORF">ENSA7_69820</name>
</gene>
<feature type="domain" description="Radical SAM core" evidence="8">
    <location>
        <begin position="10"/>
        <end position="254"/>
    </location>
</feature>
<keyword evidence="5" id="KW-0560">Oxidoreductase</keyword>
<evidence type="ECO:0000256" key="6">
    <source>
        <dbReference type="ARBA" id="ARBA00023004"/>
    </source>
</evidence>
<dbReference type="CDD" id="cd01335">
    <property type="entry name" value="Radical_SAM"/>
    <property type="match status" value="1"/>
</dbReference>
<evidence type="ECO:0000313" key="10">
    <source>
        <dbReference type="Proteomes" id="UP000238823"/>
    </source>
</evidence>
<dbReference type="OrthoDB" id="9782387at2"/>
<dbReference type="GO" id="GO:0016491">
    <property type="term" value="F:oxidoreductase activity"/>
    <property type="evidence" value="ECO:0007669"/>
    <property type="project" value="UniProtKB-KW"/>
</dbReference>
<dbReference type="SUPFAM" id="SSF102114">
    <property type="entry name" value="Radical SAM enzymes"/>
    <property type="match status" value="1"/>
</dbReference>
<sequence length="410" mass="44461">MIARAHPLVRADGGVDPLRIMVDLTRRCNLRCGFCASRSDDPHPELSGPALLDILRAADERGVFEVTLTGGEPLQWPGLEEVAAAVGLRDLARFRDAGIGARRRALGREGLHHGLLGFTSLQIATNATLIDARGLELVTALAPRRVRISLDGPAEVHDQVRGPGTFARALAGLRRLRSRVDQVEVVTVVHMGNLGRWRELTQMLVAEGVAAHDLSPLHATPGCGMMPLTPAALRELEMEIADTRDDLPAAFDLRVSSMAAGTRSLSAPISELTGVHLRGLYVLVQPDGTLLRGAPAKPGFPSGHDQLGRLGDTLLDHCLDRHPMHFSEPPPDALDLSWAHPAALFGRTPRPLDSALLQHIQDSPGRFRIRRDERAVLLFDTGTFRVHVVSPDLLDTIHCGSSTPDRPPRL</sequence>
<evidence type="ECO:0000313" key="9">
    <source>
        <dbReference type="EMBL" id="PRP96168.1"/>
    </source>
</evidence>
<evidence type="ECO:0000256" key="1">
    <source>
        <dbReference type="ARBA" id="ARBA00001966"/>
    </source>
</evidence>
<evidence type="ECO:0000256" key="5">
    <source>
        <dbReference type="ARBA" id="ARBA00023002"/>
    </source>
</evidence>
<evidence type="ECO:0000256" key="4">
    <source>
        <dbReference type="ARBA" id="ARBA00022723"/>
    </source>
</evidence>
<dbReference type="GO" id="GO:0032324">
    <property type="term" value="P:molybdopterin cofactor biosynthetic process"/>
    <property type="evidence" value="ECO:0007669"/>
    <property type="project" value="UniProtKB-ARBA"/>
</dbReference>
<protein>
    <submittedName>
        <fullName evidence="9">Molybdenum cofactor biosynthesis protein A</fullName>
    </submittedName>
</protein>
<evidence type="ECO:0000256" key="7">
    <source>
        <dbReference type="ARBA" id="ARBA00023014"/>
    </source>
</evidence>
<dbReference type="PROSITE" id="PS01305">
    <property type="entry name" value="MOAA_NIFB_PQQE"/>
    <property type="match status" value="1"/>
</dbReference>
<dbReference type="Proteomes" id="UP000238823">
    <property type="component" value="Unassembled WGS sequence"/>
</dbReference>
<dbReference type="GO" id="GO:0046872">
    <property type="term" value="F:metal ion binding"/>
    <property type="evidence" value="ECO:0007669"/>
    <property type="project" value="UniProtKB-KW"/>
</dbReference>
<dbReference type="SMART" id="SM00729">
    <property type="entry name" value="Elp3"/>
    <property type="match status" value="1"/>
</dbReference>
<name>A0A2S9XTH0_9BACT</name>
<dbReference type="InterPro" id="IPR007197">
    <property type="entry name" value="rSAM"/>
</dbReference>
<dbReference type="InterPro" id="IPR013785">
    <property type="entry name" value="Aldolase_TIM"/>
</dbReference>
<keyword evidence="6" id="KW-0408">Iron</keyword>
<keyword evidence="3" id="KW-0949">S-adenosyl-L-methionine</keyword>
<keyword evidence="2" id="KW-0004">4Fe-4S</keyword>
<dbReference type="InterPro" id="IPR006638">
    <property type="entry name" value="Elp3/MiaA/NifB-like_rSAM"/>
</dbReference>
<keyword evidence="4" id="KW-0479">Metal-binding</keyword>
<comment type="caution">
    <text evidence="9">The sequence shown here is derived from an EMBL/GenBank/DDBJ whole genome shotgun (WGS) entry which is preliminary data.</text>
</comment>
<dbReference type="InterPro" id="IPR058240">
    <property type="entry name" value="rSAM_sf"/>
</dbReference>
<dbReference type="SFLD" id="SFLDS00029">
    <property type="entry name" value="Radical_SAM"/>
    <property type="match status" value="1"/>
</dbReference>
<dbReference type="InterPro" id="IPR000385">
    <property type="entry name" value="MoaA_NifB_PqqE_Fe-S-bd_CS"/>
</dbReference>
<evidence type="ECO:0000259" key="8">
    <source>
        <dbReference type="PROSITE" id="PS51918"/>
    </source>
</evidence>
<dbReference type="SFLD" id="SFLDG01067">
    <property type="entry name" value="SPASM/twitch_domain_containing"/>
    <property type="match status" value="1"/>
</dbReference>
<dbReference type="PANTHER" id="PTHR11228:SF7">
    <property type="entry name" value="PQQA PEPTIDE CYCLASE"/>
    <property type="match status" value="1"/>
</dbReference>
<dbReference type="GO" id="GO:0051539">
    <property type="term" value="F:4 iron, 4 sulfur cluster binding"/>
    <property type="evidence" value="ECO:0007669"/>
    <property type="project" value="UniProtKB-KW"/>
</dbReference>
<dbReference type="PANTHER" id="PTHR11228">
    <property type="entry name" value="RADICAL SAM DOMAIN PROTEIN"/>
    <property type="match status" value="1"/>
</dbReference>
<keyword evidence="7" id="KW-0411">Iron-sulfur</keyword>
<dbReference type="EMBL" id="PVNL01000135">
    <property type="protein sequence ID" value="PRP96168.1"/>
    <property type="molecule type" value="Genomic_DNA"/>
</dbReference>